<dbReference type="InterPro" id="IPR036900">
    <property type="entry name" value="A-D-PHexomutase_C_sf"/>
</dbReference>
<dbReference type="Pfam" id="PF02878">
    <property type="entry name" value="PGM_PMM_I"/>
    <property type="match status" value="1"/>
</dbReference>
<sequence length="579" mass="62729">MTSDTIKPDSLRARLAHVPQELRFGTSGRRGPVVHLTQLEIYLNVLAELEYLQSLPMAAGGIRRGEEFFYAYDLRPSSSCYVEAQQGRGELAQAAEAAIRAAGMTPVNLGRIPTPALAHYAWARGKGSLMVTGSHIPFDRNGYKLNTARGELLKHHEAPIDAQVRLVRARLYDQPFAASPFDEQGRFKSGHRALVEENPAAAVAYQRRYRDFFGSGALAGMRLLVYQHSAVGRDLLPQILGELGARVETTGRSDTFVPIDTENIDAEQLAIIQSLYQDAAARYGRFDAVVSTDGDSDRPLLLGVDPASSALRFFSGDLVGMVAAEYLGADAVVVPISCNDAIDRGPLKPLLEPKTRIGSPYVIAAMEAARARGKRAVCGFEANGGFLTGSDIARDGRVLAALPTRDAVLPLVAVLCAARERGLALTELFSRLPQRFGRAALLRPFPRPLGVRLVEHWQPADPDLQEAQFQPQGVVALDGAGRPRPLTEALRRSLTAIREELGEFFSPSLGFGAITALNYVDGLRIRFDNGDVAHLRPSGNADELRIYAVADNQARADAIAALGVAEPDGILRRLAERVG</sequence>
<evidence type="ECO:0000256" key="1">
    <source>
        <dbReference type="ARBA" id="ARBA00001946"/>
    </source>
</evidence>
<comment type="cofactor">
    <cofactor evidence="1">
        <name>Mg(2+)</name>
        <dbReference type="ChEBI" id="CHEBI:18420"/>
    </cofactor>
</comment>
<accession>A0ABM9NJP5</accession>
<keyword evidence="7" id="KW-1185">Reference proteome</keyword>
<dbReference type="InterPro" id="IPR016066">
    <property type="entry name" value="A-D-PHexomutase_CS"/>
</dbReference>
<dbReference type="SUPFAM" id="SSF55957">
    <property type="entry name" value="Phosphoglucomutase, C-terminal domain"/>
    <property type="match status" value="1"/>
</dbReference>
<dbReference type="GO" id="GO:0004615">
    <property type="term" value="F:phosphomannomutase activity"/>
    <property type="evidence" value="ECO:0007669"/>
    <property type="project" value="UniProtKB-EC"/>
</dbReference>
<dbReference type="Pfam" id="PF02880">
    <property type="entry name" value="PGM_PMM_III"/>
    <property type="match status" value="1"/>
</dbReference>
<dbReference type="InterPro" id="IPR050060">
    <property type="entry name" value="Phosphoglucosamine_mutase"/>
</dbReference>
<evidence type="ECO:0000259" key="4">
    <source>
        <dbReference type="Pfam" id="PF02878"/>
    </source>
</evidence>
<feature type="domain" description="Alpha-D-phosphohexomutase alpha/beta/alpha" evidence="4">
    <location>
        <begin position="24"/>
        <end position="163"/>
    </location>
</feature>
<gene>
    <name evidence="6" type="ORF">MECH1_V1_2083</name>
</gene>
<protein>
    <submittedName>
        <fullName evidence="6">Phosphomannomutase</fullName>
        <ecNumber evidence="6">5.4.2.8</ecNumber>
    </submittedName>
</protein>
<dbReference type="InterPro" id="IPR016055">
    <property type="entry name" value="A-D-PHexomutase_a/b/a-I/II/III"/>
</dbReference>
<dbReference type="SUPFAM" id="SSF53738">
    <property type="entry name" value="Phosphoglucomutase, first 3 domains"/>
    <property type="match status" value="2"/>
</dbReference>
<evidence type="ECO:0000259" key="5">
    <source>
        <dbReference type="Pfam" id="PF02880"/>
    </source>
</evidence>
<organism evidence="6 7">
    <name type="scientific">Candidatus Methylocalor cossyra</name>
    <dbReference type="NCBI Taxonomy" id="3108543"/>
    <lineage>
        <taxon>Bacteria</taxon>
        <taxon>Pseudomonadati</taxon>
        <taxon>Pseudomonadota</taxon>
        <taxon>Gammaproteobacteria</taxon>
        <taxon>Methylococcales</taxon>
        <taxon>Methylococcaceae</taxon>
        <taxon>Candidatus Methylocalor</taxon>
    </lineage>
</organism>
<dbReference type="RefSeq" id="WP_348757418.1">
    <property type="nucleotide sequence ID" value="NZ_OZ026884.1"/>
</dbReference>
<dbReference type="PROSITE" id="PS00710">
    <property type="entry name" value="PGM_PMM"/>
    <property type="match status" value="1"/>
</dbReference>
<dbReference type="PANTHER" id="PTHR42946">
    <property type="entry name" value="PHOSPHOHEXOSE MUTASE"/>
    <property type="match status" value="1"/>
</dbReference>
<feature type="domain" description="Alpha-D-phosphohexomutase alpha/beta/alpha" evidence="5">
    <location>
        <begin position="316"/>
        <end position="436"/>
    </location>
</feature>
<dbReference type="Gene3D" id="3.30.310.50">
    <property type="entry name" value="Alpha-D-phosphohexomutase, C-terminal domain"/>
    <property type="match status" value="1"/>
</dbReference>
<proteinExistence type="inferred from homology"/>
<evidence type="ECO:0000313" key="7">
    <source>
        <dbReference type="Proteomes" id="UP001497493"/>
    </source>
</evidence>
<comment type="similarity">
    <text evidence="2">Belongs to the phosphohexose mutase family.</text>
</comment>
<dbReference type="EMBL" id="OZ026884">
    <property type="protein sequence ID" value="CAL1240859.1"/>
    <property type="molecule type" value="Genomic_DNA"/>
</dbReference>
<dbReference type="PANTHER" id="PTHR42946:SF1">
    <property type="entry name" value="PHOSPHOGLUCOMUTASE (ALPHA-D-GLUCOSE-1,6-BISPHOSPHATE-DEPENDENT)"/>
    <property type="match status" value="1"/>
</dbReference>
<evidence type="ECO:0000256" key="3">
    <source>
        <dbReference type="ARBA" id="ARBA00022553"/>
    </source>
</evidence>
<evidence type="ECO:0000313" key="6">
    <source>
        <dbReference type="EMBL" id="CAL1240859.1"/>
    </source>
</evidence>
<evidence type="ECO:0000256" key="2">
    <source>
        <dbReference type="ARBA" id="ARBA00010231"/>
    </source>
</evidence>
<dbReference type="InterPro" id="IPR005844">
    <property type="entry name" value="A-D-PHexomutase_a/b/a-I"/>
</dbReference>
<name>A0ABM9NJP5_9GAMM</name>
<dbReference type="Gene3D" id="3.40.120.10">
    <property type="entry name" value="Alpha-D-Glucose-1,6-Bisphosphate, subunit A, domain 3"/>
    <property type="match status" value="3"/>
</dbReference>
<dbReference type="InterPro" id="IPR005846">
    <property type="entry name" value="A-D-PHexomutase_a/b/a-III"/>
</dbReference>
<keyword evidence="3" id="KW-0597">Phosphoprotein</keyword>
<keyword evidence="6" id="KW-0413">Isomerase</keyword>
<reference evidence="6 7" key="1">
    <citation type="submission" date="2024-04" db="EMBL/GenBank/DDBJ databases">
        <authorList>
            <person name="Cremers G."/>
        </authorList>
    </citation>
    <scope>NUCLEOTIDE SEQUENCE [LARGE SCALE GENOMIC DNA]</scope>
    <source>
        <strain evidence="6">MeCH1-AG</strain>
    </source>
</reference>
<dbReference type="Proteomes" id="UP001497493">
    <property type="component" value="Chromosome"/>
</dbReference>
<dbReference type="EC" id="5.4.2.8" evidence="6"/>